<evidence type="ECO:0000256" key="1">
    <source>
        <dbReference type="SAM" id="Phobius"/>
    </source>
</evidence>
<accession>A0A1N7IM48</accession>
<keyword evidence="1" id="KW-0812">Transmembrane</keyword>
<dbReference type="Proteomes" id="UP000186106">
    <property type="component" value="Unassembled WGS sequence"/>
</dbReference>
<evidence type="ECO:0000313" key="3">
    <source>
        <dbReference type="Proteomes" id="UP000186106"/>
    </source>
</evidence>
<dbReference type="RefSeq" id="WP_123867250.1">
    <property type="nucleotide sequence ID" value="NZ_CP033926.1"/>
</dbReference>
<gene>
    <name evidence="2" type="ORF">SAMN05421768_10669</name>
</gene>
<reference evidence="2 3" key="1">
    <citation type="submission" date="2017-01" db="EMBL/GenBank/DDBJ databases">
        <authorList>
            <person name="Mah S.A."/>
            <person name="Swanson W.J."/>
            <person name="Moy G.W."/>
            <person name="Vacquier V.D."/>
        </authorList>
    </citation>
    <scope>NUCLEOTIDE SEQUENCE [LARGE SCALE GENOMIC DNA]</scope>
    <source>
        <strain evidence="2 3">DSM 16927</strain>
    </source>
</reference>
<name>A0A1N7IM48_9FLAO</name>
<organism evidence="2 3">
    <name type="scientific">Chryseobacterium joostei</name>
    <dbReference type="NCBI Taxonomy" id="112234"/>
    <lineage>
        <taxon>Bacteria</taxon>
        <taxon>Pseudomonadati</taxon>
        <taxon>Bacteroidota</taxon>
        <taxon>Flavobacteriia</taxon>
        <taxon>Flavobacteriales</taxon>
        <taxon>Weeksellaceae</taxon>
        <taxon>Chryseobacterium group</taxon>
        <taxon>Chryseobacterium</taxon>
    </lineage>
</organism>
<feature type="transmembrane region" description="Helical" evidence="1">
    <location>
        <begin position="49"/>
        <end position="74"/>
    </location>
</feature>
<keyword evidence="1" id="KW-0472">Membrane</keyword>
<keyword evidence="1" id="KW-1133">Transmembrane helix</keyword>
<feature type="transmembrane region" description="Helical" evidence="1">
    <location>
        <begin position="12"/>
        <end position="37"/>
    </location>
</feature>
<dbReference type="STRING" id="112234.SAMN05421768_10669"/>
<dbReference type="OrthoDB" id="1263006at2"/>
<sequence>MKTIYRIFSRTWFLNIIAIVIMMFTVQFAVIGIINIVKNGVEYYLNENLIGVLFFIILLIFDAWILTATFLPIIKINAEGITAYSIFWKRKIAWTEITSVKLIKAQTRQSTGLSSITFEFTQQPETKNNALLNKGVRVNTFIFISKKSVKKTIAHSSSWKLLSHSKIATPEAIAFEYEPKALQIIQEHLNKQKT</sequence>
<proteinExistence type="predicted"/>
<dbReference type="EMBL" id="FTNZ01000006">
    <property type="protein sequence ID" value="SIS38168.1"/>
    <property type="molecule type" value="Genomic_DNA"/>
</dbReference>
<evidence type="ECO:0000313" key="2">
    <source>
        <dbReference type="EMBL" id="SIS38168.1"/>
    </source>
</evidence>
<dbReference type="AlphaFoldDB" id="A0A1N7IM48"/>
<protein>
    <submittedName>
        <fullName evidence="2">Uncharacterized protein</fullName>
    </submittedName>
</protein>